<dbReference type="OrthoDB" id="3056056at2759"/>
<dbReference type="EMBL" id="QPFP01000014">
    <property type="protein sequence ID" value="TEB32960.1"/>
    <property type="molecule type" value="Genomic_DNA"/>
</dbReference>
<comment type="caution">
    <text evidence="2">The sequence shown here is derived from an EMBL/GenBank/DDBJ whole genome shotgun (WGS) entry which is preliminary data.</text>
</comment>
<feature type="compositionally biased region" description="Polar residues" evidence="1">
    <location>
        <begin position="7"/>
        <end position="21"/>
    </location>
</feature>
<dbReference type="Proteomes" id="UP000298030">
    <property type="component" value="Unassembled WGS sequence"/>
</dbReference>
<feature type="region of interest" description="Disordered" evidence="1">
    <location>
        <begin position="336"/>
        <end position="366"/>
    </location>
</feature>
<feature type="compositionally biased region" description="Basic residues" evidence="1">
    <location>
        <begin position="430"/>
        <end position="446"/>
    </location>
</feature>
<accession>A0A4Y7TFM4</accession>
<feature type="region of interest" description="Disordered" evidence="1">
    <location>
        <begin position="93"/>
        <end position="160"/>
    </location>
</feature>
<feature type="region of interest" description="Disordered" evidence="1">
    <location>
        <begin position="1"/>
        <end position="25"/>
    </location>
</feature>
<protein>
    <submittedName>
        <fullName evidence="2">Uncharacterized protein</fullName>
    </submittedName>
</protein>
<evidence type="ECO:0000313" key="3">
    <source>
        <dbReference type="Proteomes" id="UP000298030"/>
    </source>
</evidence>
<reference evidence="2 3" key="1">
    <citation type="journal article" date="2019" name="Nat. Ecol. Evol.">
        <title>Megaphylogeny resolves global patterns of mushroom evolution.</title>
        <authorList>
            <person name="Varga T."/>
            <person name="Krizsan K."/>
            <person name="Foldi C."/>
            <person name="Dima B."/>
            <person name="Sanchez-Garcia M."/>
            <person name="Sanchez-Ramirez S."/>
            <person name="Szollosi G.J."/>
            <person name="Szarkandi J.G."/>
            <person name="Papp V."/>
            <person name="Albert L."/>
            <person name="Andreopoulos W."/>
            <person name="Angelini C."/>
            <person name="Antonin V."/>
            <person name="Barry K.W."/>
            <person name="Bougher N.L."/>
            <person name="Buchanan P."/>
            <person name="Buyck B."/>
            <person name="Bense V."/>
            <person name="Catcheside P."/>
            <person name="Chovatia M."/>
            <person name="Cooper J."/>
            <person name="Damon W."/>
            <person name="Desjardin D."/>
            <person name="Finy P."/>
            <person name="Geml J."/>
            <person name="Haridas S."/>
            <person name="Hughes K."/>
            <person name="Justo A."/>
            <person name="Karasinski D."/>
            <person name="Kautmanova I."/>
            <person name="Kiss B."/>
            <person name="Kocsube S."/>
            <person name="Kotiranta H."/>
            <person name="LaButti K.M."/>
            <person name="Lechner B.E."/>
            <person name="Liimatainen K."/>
            <person name="Lipzen A."/>
            <person name="Lukacs Z."/>
            <person name="Mihaltcheva S."/>
            <person name="Morgado L.N."/>
            <person name="Niskanen T."/>
            <person name="Noordeloos M.E."/>
            <person name="Ohm R.A."/>
            <person name="Ortiz-Santana B."/>
            <person name="Ovrebo C."/>
            <person name="Racz N."/>
            <person name="Riley R."/>
            <person name="Savchenko A."/>
            <person name="Shiryaev A."/>
            <person name="Soop K."/>
            <person name="Spirin V."/>
            <person name="Szebenyi C."/>
            <person name="Tomsovsky M."/>
            <person name="Tulloss R.E."/>
            <person name="Uehling J."/>
            <person name="Grigoriev I.V."/>
            <person name="Vagvolgyi C."/>
            <person name="Papp T."/>
            <person name="Martin F.M."/>
            <person name="Miettinen O."/>
            <person name="Hibbett D.S."/>
            <person name="Nagy L.G."/>
        </authorList>
    </citation>
    <scope>NUCLEOTIDE SEQUENCE [LARGE SCALE GENOMIC DNA]</scope>
    <source>
        <strain evidence="2 3">FP101781</strain>
    </source>
</reference>
<feature type="compositionally biased region" description="Acidic residues" evidence="1">
    <location>
        <begin position="138"/>
        <end position="148"/>
    </location>
</feature>
<keyword evidence="3" id="KW-1185">Reference proteome</keyword>
<feature type="region of interest" description="Disordered" evidence="1">
    <location>
        <begin position="408"/>
        <end position="492"/>
    </location>
</feature>
<name>A0A4Y7TFM4_COPMI</name>
<evidence type="ECO:0000256" key="1">
    <source>
        <dbReference type="SAM" id="MobiDB-lite"/>
    </source>
</evidence>
<evidence type="ECO:0000313" key="2">
    <source>
        <dbReference type="EMBL" id="TEB32960.1"/>
    </source>
</evidence>
<gene>
    <name evidence="2" type="ORF">FA13DRAFT_234150</name>
</gene>
<sequence>MTPFGSALNSPEISPTPSVSAGDQRRPILEVAQASKKDAQALSPQARTKLVQKIRARVLKMVGAIDSHIHAAQVAFKMCREGMVLCDEDVRGKAEGAETTPSSDGKLVADDGARGAQGPSHRHNKGKQPAVIRSGADEGWDVDIDPDESDNRGFAAPSHEHHTYGTSGHHFLLHQAHQGLDLAKKTEETFDAVQQEVYKIAAQTKDHSAVVLVPSAPGQEPTIRKQLKDVGLDLVANLTLLESGFGRQVKDTVAWWQWVIDDLEKGEGSSLVPLDKSSVGKDQEAMKKAYTWWEQAKEGWQAYYDIIATLHIVYHDLLVSSARAWDGTTVVVKAHQDSNDNLPQSGPDGLTTTHSKDAGGGDADDQEDFERVTVPHRLAGSDPSILHQDSAAGCMRLTGFLTWGKAYSRPAVSSSRSQGGTDGREPAKGKPGKRSLKWTRPWKPRAKSGSDEKANEASHGQEVRKPTLKSRATSLLGGGLRRRKGTPSHEVA</sequence>
<organism evidence="2 3">
    <name type="scientific">Coprinellus micaceus</name>
    <name type="common">Glistening ink-cap mushroom</name>
    <name type="synonym">Coprinus micaceus</name>
    <dbReference type="NCBI Taxonomy" id="71717"/>
    <lineage>
        <taxon>Eukaryota</taxon>
        <taxon>Fungi</taxon>
        <taxon>Dikarya</taxon>
        <taxon>Basidiomycota</taxon>
        <taxon>Agaricomycotina</taxon>
        <taxon>Agaricomycetes</taxon>
        <taxon>Agaricomycetidae</taxon>
        <taxon>Agaricales</taxon>
        <taxon>Agaricineae</taxon>
        <taxon>Psathyrellaceae</taxon>
        <taxon>Coprinellus</taxon>
    </lineage>
</organism>
<proteinExistence type="predicted"/>
<dbReference type="AlphaFoldDB" id="A0A4Y7TFM4"/>
<feature type="compositionally biased region" description="Basic and acidic residues" evidence="1">
    <location>
        <begin position="448"/>
        <end position="465"/>
    </location>
</feature>